<dbReference type="RefSeq" id="WP_056990147.1">
    <property type="nucleotide sequence ID" value="NZ_JQAR01000001.1"/>
</dbReference>
<accession>A0A0R2G081</accession>
<dbReference type="PANTHER" id="PTHR47683">
    <property type="entry name" value="PSEUDOURIDINE SYNTHASE FAMILY PROTEIN-RELATED"/>
    <property type="match status" value="1"/>
</dbReference>
<evidence type="ECO:0000256" key="3">
    <source>
        <dbReference type="ARBA" id="ARBA00023235"/>
    </source>
</evidence>
<evidence type="ECO:0000256" key="4">
    <source>
        <dbReference type="PROSITE-ProRule" id="PRU00182"/>
    </source>
</evidence>
<dbReference type="InterPro" id="IPR002942">
    <property type="entry name" value="S4_RNA-bd"/>
</dbReference>
<dbReference type="SMART" id="SM00363">
    <property type="entry name" value="S4"/>
    <property type="match status" value="1"/>
</dbReference>
<dbReference type="GO" id="GO:0000455">
    <property type="term" value="P:enzyme-directed rRNA pseudouridine synthesis"/>
    <property type="evidence" value="ECO:0007669"/>
    <property type="project" value="UniProtKB-ARBA"/>
</dbReference>
<sequence length="240" mass="27121">MRLDKFIADAKGLTRSQAKKLIKDGSVSVNQKKIKQTKYQIDAKLDVVQLEGTTVIYQKYSYYMMNKPKNVVSATSDESEKTVVDLIAETKRKGLFPVGRLDKDTTGLLLLTNDGELAHKLLSPKKHVTKIYRALIAGEVTEETIQIFAKGITLRDDETTKPAILRVLATDSKEKESKVEISITEGKYHQIKRMFGAVSMKVQELKRVQMGNLKLDEKVNLGEYRELTSEELSNLVKKID</sequence>
<name>A0A0R2G081_9LACO</name>
<dbReference type="InterPro" id="IPR020094">
    <property type="entry name" value="TruA/RsuA/RluB/E/F_N"/>
</dbReference>
<evidence type="ECO:0000256" key="5">
    <source>
        <dbReference type="RuleBase" id="RU003887"/>
    </source>
</evidence>
<dbReference type="InterPro" id="IPR042092">
    <property type="entry name" value="PsdUridine_s_RsuA/RluB/E/F_cat"/>
</dbReference>
<dbReference type="Pfam" id="PF00849">
    <property type="entry name" value="PseudoU_synth_2"/>
    <property type="match status" value="1"/>
</dbReference>
<dbReference type="PATRIC" id="fig|1618.3.peg.4"/>
<dbReference type="CDD" id="cd02553">
    <property type="entry name" value="PseudoU_synth_RsuA"/>
    <property type="match status" value="1"/>
</dbReference>
<dbReference type="InterPro" id="IPR018496">
    <property type="entry name" value="PsdUridine_synth_RsuA/RluB_CS"/>
</dbReference>
<evidence type="ECO:0000256" key="2">
    <source>
        <dbReference type="ARBA" id="ARBA00022884"/>
    </source>
</evidence>
<dbReference type="InterPro" id="IPR036986">
    <property type="entry name" value="S4_RNA-bd_sf"/>
</dbReference>
<dbReference type="InterPro" id="IPR050343">
    <property type="entry name" value="RsuA_PseudoU_synthase"/>
</dbReference>
<protein>
    <recommendedName>
        <fullName evidence="5">Pseudouridine synthase</fullName>
        <ecNumber evidence="5">5.4.99.-</ecNumber>
    </recommendedName>
</protein>
<keyword evidence="2 4" id="KW-0694">RNA-binding</keyword>
<dbReference type="GO" id="GO:0120159">
    <property type="term" value="F:rRNA pseudouridine synthase activity"/>
    <property type="evidence" value="ECO:0007669"/>
    <property type="project" value="UniProtKB-ARBA"/>
</dbReference>
<dbReference type="Gene3D" id="3.30.70.1560">
    <property type="entry name" value="Alpha-L RNA-binding motif"/>
    <property type="match status" value="1"/>
</dbReference>
<comment type="caution">
    <text evidence="7">The sequence shown here is derived from an EMBL/GenBank/DDBJ whole genome shotgun (WGS) entry which is preliminary data.</text>
</comment>
<dbReference type="Gene3D" id="3.30.70.580">
    <property type="entry name" value="Pseudouridine synthase I, catalytic domain, N-terminal subdomain"/>
    <property type="match status" value="1"/>
</dbReference>
<dbReference type="InterPro" id="IPR000748">
    <property type="entry name" value="PsdUridine_synth_RsuA/RluB/E/F"/>
</dbReference>
<dbReference type="SUPFAM" id="SSF55120">
    <property type="entry name" value="Pseudouridine synthase"/>
    <property type="match status" value="1"/>
</dbReference>
<dbReference type="EC" id="5.4.99.-" evidence="5"/>
<feature type="domain" description="RNA-binding S4" evidence="6">
    <location>
        <begin position="1"/>
        <end position="61"/>
    </location>
</feature>
<dbReference type="CDD" id="cd00165">
    <property type="entry name" value="S4"/>
    <property type="match status" value="1"/>
</dbReference>
<dbReference type="AlphaFoldDB" id="A0A0R2G081"/>
<dbReference type="InterPro" id="IPR006145">
    <property type="entry name" value="PsdUridine_synth_RsuA/RluA"/>
</dbReference>
<dbReference type="NCBIfam" id="TIGR00093">
    <property type="entry name" value="pseudouridine synthase"/>
    <property type="match status" value="1"/>
</dbReference>
<keyword evidence="3 5" id="KW-0413">Isomerase</keyword>
<dbReference type="OrthoDB" id="9807213at2"/>
<organism evidence="7 8">
    <name type="scientific">Liquorilactobacillus mali</name>
    <dbReference type="NCBI Taxonomy" id="1618"/>
    <lineage>
        <taxon>Bacteria</taxon>
        <taxon>Bacillati</taxon>
        <taxon>Bacillota</taxon>
        <taxon>Bacilli</taxon>
        <taxon>Lactobacillales</taxon>
        <taxon>Lactobacillaceae</taxon>
        <taxon>Liquorilactobacillus</taxon>
    </lineage>
</organism>
<dbReference type="Proteomes" id="UP000051727">
    <property type="component" value="Unassembled WGS sequence"/>
</dbReference>
<dbReference type="GO" id="GO:0005829">
    <property type="term" value="C:cytosol"/>
    <property type="evidence" value="ECO:0007669"/>
    <property type="project" value="UniProtKB-ARBA"/>
</dbReference>
<evidence type="ECO:0000313" key="8">
    <source>
        <dbReference type="Proteomes" id="UP000051727"/>
    </source>
</evidence>
<gene>
    <name evidence="7" type="ORF">IV36_GL000004</name>
</gene>
<proteinExistence type="inferred from homology"/>
<dbReference type="SUPFAM" id="SSF55174">
    <property type="entry name" value="Alpha-L RNA-binding motif"/>
    <property type="match status" value="1"/>
</dbReference>
<evidence type="ECO:0000313" key="7">
    <source>
        <dbReference type="EMBL" id="KRN34210.1"/>
    </source>
</evidence>
<dbReference type="GO" id="GO:0003723">
    <property type="term" value="F:RNA binding"/>
    <property type="evidence" value="ECO:0007669"/>
    <property type="project" value="UniProtKB-KW"/>
</dbReference>
<comment type="similarity">
    <text evidence="1 5">Belongs to the pseudouridine synthase RsuA family.</text>
</comment>
<dbReference type="EMBL" id="JQAR01000001">
    <property type="protein sequence ID" value="KRN34210.1"/>
    <property type="molecule type" value="Genomic_DNA"/>
</dbReference>
<dbReference type="FunFam" id="3.30.70.1560:FF:000001">
    <property type="entry name" value="Pseudouridine synthase"/>
    <property type="match status" value="1"/>
</dbReference>
<dbReference type="PROSITE" id="PS01149">
    <property type="entry name" value="PSI_RSU"/>
    <property type="match status" value="1"/>
</dbReference>
<dbReference type="PANTHER" id="PTHR47683:SF4">
    <property type="entry name" value="PSEUDOURIDINE SYNTHASE"/>
    <property type="match status" value="1"/>
</dbReference>
<dbReference type="Gene3D" id="3.10.290.10">
    <property type="entry name" value="RNA-binding S4 domain"/>
    <property type="match status" value="1"/>
</dbReference>
<evidence type="ECO:0000259" key="6">
    <source>
        <dbReference type="SMART" id="SM00363"/>
    </source>
</evidence>
<dbReference type="InterPro" id="IPR020103">
    <property type="entry name" value="PsdUridine_synth_cat_dom_sf"/>
</dbReference>
<dbReference type="PROSITE" id="PS50889">
    <property type="entry name" value="S4"/>
    <property type="match status" value="1"/>
</dbReference>
<evidence type="ECO:0000256" key="1">
    <source>
        <dbReference type="ARBA" id="ARBA00008348"/>
    </source>
</evidence>
<dbReference type="STRING" id="1618.IV36_GL000004"/>
<reference evidence="7 8" key="1">
    <citation type="journal article" date="2015" name="Genome Announc.">
        <title>Expanding the biotechnology potential of lactobacilli through comparative genomics of 213 strains and associated genera.</title>
        <authorList>
            <person name="Sun Z."/>
            <person name="Harris H.M."/>
            <person name="McCann A."/>
            <person name="Guo C."/>
            <person name="Argimon S."/>
            <person name="Zhang W."/>
            <person name="Yang X."/>
            <person name="Jeffery I.B."/>
            <person name="Cooney J.C."/>
            <person name="Kagawa T.F."/>
            <person name="Liu W."/>
            <person name="Song Y."/>
            <person name="Salvetti E."/>
            <person name="Wrobel A."/>
            <person name="Rasinkangas P."/>
            <person name="Parkhill J."/>
            <person name="Rea M.C."/>
            <person name="O'Sullivan O."/>
            <person name="Ritari J."/>
            <person name="Douillard F.P."/>
            <person name="Paul Ross R."/>
            <person name="Yang R."/>
            <person name="Briner A.E."/>
            <person name="Felis G.E."/>
            <person name="de Vos W.M."/>
            <person name="Barrangou R."/>
            <person name="Klaenhammer T.R."/>
            <person name="Caufield P.W."/>
            <person name="Cui Y."/>
            <person name="Zhang H."/>
            <person name="O'Toole P.W."/>
        </authorList>
    </citation>
    <scope>NUCLEOTIDE SEQUENCE [LARGE SCALE GENOMIC DNA]</scope>
    <source>
        <strain evidence="7 8">ATCC 27304</strain>
    </source>
</reference>
<dbReference type="Pfam" id="PF01479">
    <property type="entry name" value="S4"/>
    <property type="match status" value="1"/>
</dbReference>